<dbReference type="OrthoDB" id="10405622at2759"/>
<proteinExistence type="predicted"/>
<reference evidence="1 2" key="2">
    <citation type="submission" date="2017-09" db="EMBL/GenBank/DDBJ databases">
        <title>Extensive intraspecific genome diversity in a model arbuscular mycorrhizal fungus.</title>
        <authorList>
            <person name="Chen E.C."/>
            <person name="Morin E."/>
            <person name="Beaudet D."/>
            <person name="Noel J."/>
            <person name="Ndikumana S."/>
            <person name="Charron P."/>
            <person name="St-Onge C."/>
            <person name="Giorgi J."/>
            <person name="Grigoriev I.V."/>
            <person name="Roux C."/>
            <person name="Martin F.M."/>
            <person name="Corradi N."/>
        </authorList>
    </citation>
    <scope>NUCLEOTIDE SEQUENCE [LARGE SCALE GENOMIC DNA]</scope>
    <source>
        <strain evidence="1 2">A5</strain>
    </source>
</reference>
<sequence length="114" mass="13123">MLALKLGALSLEWCWSGGLDDCDESILSNKDEHVLLYSGKKFQLCEGCKVFIDALRSNSNSEQLIELLQEFTEVGKSDSEELNEINQEDEINDKLILTLWYQMSRKSEKKCDKR</sequence>
<accession>A0A2I1FFE3</accession>
<dbReference type="VEuPathDB" id="FungiDB:RhiirFUN_001294"/>
<organism evidence="1 2">
    <name type="scientific">Rhizophagus irregularis</name>
    <dbReference type="NCBI Taxonomy" id="588596"/>
    <lineage>
        <taxon>Eukaryota</taxon>
        <taxon>Fungi</taxon>
        <taxon>Fungi incertae sedis</taxon>
        <taxon>Mucoromycota</taxon>
        <taxon>Glomeromycotina</taxon>
        <taxon>Glomeromycetes</taxon>
        <taxon>Glomerales</taxon>
        <taxon>Glomeraceae</taxon>
        <taxon>Rhizophagus</taxon>
    </lineage>
</organism>
<name>A0A2I1FFE3_9GLOM</name>
<gene>
    <name evidence="1" type="ORF">RhiirA5_499045</name>
</gene>
<dbReference type="VEuPathDB" id="FungiDB:RhiirA1_531980"/>
<dbReference type="Proteomes" id="UP000232722">
    <property type="component" value="Unassembled WGS sequence"/>
</dbReference>
<dbReference type="VEuPathDB" id="FungiDB:FUN_023214"/>
<dbReference type="AlphaFoldDB" id="A0A2I1FFE3"/>
<comment type="caution">
    <text evidence="1">The sequence shown here is derived from an EMBL/GenBank/DDBJ whole genome shotgun (WGS) entry which is preliminary data.</text>
</comment>
<reference evidence="1 2" key="1">
    <citation type="submission" date="2016-04" db="EMBL/GenBank/DDBJ databases">
        <title>Genome analyses suggest a sexual origin of heterokaryosis in a supposedly ancient asexual fungus.</title>
        <authorList>
            <person name="Ropars J."/>
            <person name="Sedzielewska K."/>
            <person name="Noel J."/>
            <person name="Charron P."/>
            <person name="Farinelli L."/>
            <person name="Marton T."/>
            <person name="Kruger M."/>
            <person name="Pelin A."/>
            <person name="Brachmann A."/>
            <person name="Corradi N."/>
        </authorList>
    </citation>
    <scope>NUCLEOTIDE SEQUENCE [LARGE SCALE GENOMIC DNA]</scope>
    <source>
        <strain evidence="1 2">A5</strain>
    </source>
</reference>
<protein>
    <submittedName>
        <fullName evidence="1">Uncharacterized protein</fullName>
    </submittedName>
</protein>
<evidence type="ECO:0000313" key="2">
    <source>
        <dbReference type="Proteomes" id="UP000232722"/>
    </source>
</evidence>
<evidence type="ECO:0000313" key="1">
    <source>
        <dbReference type="EMBL" id="PKC09702.1"/>
    </source>
</evidence>
<dbReference type="EMBL" id="LLXJ01000438">
    <property type="protein sequence ID" value="PKC09702.1"/>
    <property type="molecule type" value="Genomic_DNA"/>
</dbReference>